<dbReference type="VEuPathDB" id="FungiDB:ASPBRDRAFT_70040"/>
<dbReference type="OrthoDB" id="5420368at2759"/>
<gene>
    <name evidence="2" type="ORF">ASPBRDRAFT_70040</name>
</gene>
<evidence type="ECO:0000313" key="2">
    <source>
        <dbReference type="EMBL" id="OJJ66085.1"/>
    </source>
</evidence>
<organism evidence="2 3">
    <name type="scientific">Aspergillus brasiliensis (strain CBS 101740 / IMI 381727 / IBT 21946)</name>
    <dbReference type="NCBI Taxonomy" id="767769"/>
    <lineage>
        <taxon>Eukaryota</taxon>
        <taxon>Fungi</taxon>
        <taxon>Dikarya</taxon>
        <taxon>Ascomycota</taxon>
        <taxon>Pezizomycotina</taxon>
        <taxon>Eurotiomycetes</taxon>
        <taxon>Eurotiomycetidae</taxon>
        <taxon>Eurotiales</taxon>
        <taxon>Aspergillaceae</taxon>
        <taxon>Aspergillus</taxon>
        <taxon>Aspergillus subgen. Circumdati</taxon>
    </lineage>
</organism>
<name>A0A1L9U343_ASPBC</name>
<evidence type="ECO:0000313" key="3">
    <source>
        <dbReference type="Proteomes" id="UP000184499"/>
    </source>
</evidence>
<evidence type="ECO:0000256" key="1">
    <source>
        <dbReference type="SAM" id="MobiDB-lite"/>
    </source>
</evidence>
<dbReference type="AlphaFoldDB" id="A0A1L9U343"/>
<reference evidence="3" key="1">
    <citation type="journal article" date="2017" name="Genome Biol.">
        <title>Comparative genomics reveals high biological diversity and specific adaptations in the industrially and medically important fungal genus Aspergillus.</title>
        <authorList>
            <person name="de Vries R.P."/>
            <person name="Riley R."/>
            <person name="Wiebenga A."/>
            <person name="Aguilar-Osorio G."/>
            <person name="Amillis S."/>
            <person name="Uchima C.A."/>
            <person name="Anderluh G."/>
            <person name="Asadollahi M."/>
            <person name="Askin M."/>
            <person name="Barry K."/>
            <person name="Battaglia E."/>
            <person name="Bayram O."/>
            <person name="Benocci T."/>
            <person name="Braus-Stromeyer S.A."/>
            <person name="Caldana C."/>
            <person name="Canovas D."/>
            <person name="Cerqueira G.C."/>
            <person name="Chen F."/>
            <person name="Chen W."/>
            <person name="Choi C."/>
            <person name="Clum A."/>
            <person name="Dos Santos R.A."/>
            <person name="Damasio A.R."/>
            <person name="Diallinas G."/>
            <person name="Emri T."/>
            <person name="Fekete E."/>
            <person name="Flipphi M."/>
            <person name="Freyberg S."/>
            <person name="Gallo A."/>
            <person name="Gournas C."/>
            <person name="Habgood R."/>
            <person name="Hainaut M."/>
            <person name="Harispe M.L."/>
            <person name="Henrissat B."/>
            <person name="Hilden K.S."/>
            <person name="Hope R."/>
            <person name="Hossain A."/>
            <person name="Karabika E."/>
            <person name="Karaffa L."/>
            <person name="Karanyi Z."/>
            <person name="Krasevec N."/>
            <person name="Kuo A."/>
            <person name="Kusch H."/>
            <person name="LaButti K."/>
            <person name="Lagendijk E.L."/>
            <person name="Lapidus A."/>
            <person name="Levasseur A."/>
            <person name="Lindquist E."/>
            <person name="Lipzen A."/>
            <person name="Logrieco A.F."/>
            <person name="MacCabe A."/>
            <person name="Maekelae M.R."/>
            <person name="Malavazi I."/>
            <person name="Melin P."/>
            <person name="Meyer V."/>
            <person name="Mielnichuk N."/>
            <person name="Miskei M."/>
            <person name="Molnar A.P."/>
            <person name="Mule G."/>
            <person name="Ngan C.Y."/>
            <person name="Orejas M."/>
            <person name="Orosz E."/>
            <person name="Ouedraogo J.P."/>
            <person name="Overkamp K.M."/>
            <person name="Park H.-S."/>
            <person name="Perrone G."/>
            <person name="Piumi F."/>
            <person name="Punt P.J."/>
            <person name="Ram A.F."/>
            <person name="Ramon A."/>
            <person name="Rauscher S."/>
            <person name="Record E."/>
            <person name="Riano-Pachon D.M."/>
            <person name="Robert V."/>
            <person name="Roehrig J."/>
            <person name="Ruller R."/>
            <person name="Salamov A."/>
            <person name="Salih N.S."/>
            <person name="Samson R.A."/>
            <person name="Sandor E."/>
            <person name="Sanguinetti M."/>
            <person name="Schuetze T."/>
            <person name="Sepcic K."/>
            <person name="Shelest E."/>
            <person name="Sherlock G."/>
            <person name="Sophianopoulou V."/>
            <person name="Squina F.M."/>
            <person name="Sun H."/>
            <person name="Susca A."/>
            <person name="Todd R.B."/>
            <person name="Tsang A."/>
            <person name="Unkles S.E."/>
            <person name="van de Wiele N."/>
            <person name="van Rossen-Uffink D."/>
            <person name="Oliveira J.V."/>
            <person name="Vesth T.C."/>
            <person name="Visser J."/>
            <person name="Yu J.-H."/>
            <person name="Zhou M."/>
            <person name="Andersen M.R."/>
            <person name="Archer D.B."/>
            <person name="Baker S.E."/>
            <person name="Benoit I."/>
            <person name="Brakhage A.A."/>
            <person name="Braus G.H."/>
            <person name="Fischer R."/>
            <person name="Frisvad J.C."/>
            <person name="Goldman G.H."/>
            <person name="Houbraken J."/>
            <person name="Oakley B."/>
            <person name="Pocsi I."/>
            <person name="Scazzocchio C."/>
            <person name="Seiboth B."/>
            <person name="vanKuyk P.A."/>
            <person name="Wortman J."/>
            <person name="Dyer P.S."/>
            <person name="Grigoriev I.V."/>
        </authorList>
    </citation>
    <scope>NUCLEOTIDE SEQUENCE [LARGE SCALE GENOMIC DNA]</scope>
    <source>
        <strain evidence="3">CBS 101740 / IMI 381727 / IBT 21946</strain>
    </source>
</reference>
<proteinExistence type="predicted"/>
<feature type="compositionally biased region" description="Acidic residues" evidence="1">
    <location>
        <begin position="115"/>
        <end position="124"/>
    </location>
</feature>
<protein>
    <submittedName>
        <fullName evidence="2">Uncharacterized protein</fullName>
    </submittedName>
</protein>
<dbReference type="EMBL" id="KV878702">
    <property type="protein sequence ID" value="OJJ66085.1"/>
    <property type="molecule type" value="Genomic_DNA"/>
</dbReference>
<accession>A0A1L9U343</accession>
<dbReference type="STRING" id="767769.A0A1L9U343"/>
<feature type="region of interest" description="Disordered" evidence="1">
    <location>
        <begin position="54"/>
        <end position="124"/>
    </location>
</feature>
<dbReference type="GeneID" id="93581539"/>
<dbReference type="Proteomes" id="UP000184499">
    <property type="component" value="Unassembled WGS sequence"/>
</dbReference>
<feature type="compositionally biased region" description="Basic residues" evidence="1">
    <location>
        <begin position="101"/>
        <end position="110"/>
    </location>
</feature>
<dbReference type="OMA" id="MRWTDEN"/>
<dbReference type="RefSeq" id="XP_067473335.1">
    <property type="nucleotide sequence ID" value="XM_067629052.1"/>
</dbReference>
<sequence length="124" mass="13961">MRWTPQNEELLWQTIFETQTLNLDLDKIAEGWPGDDKPTAKALKEHLGKYRKGIKSGITFSMNTKRPGDDGSVTPSPRKKRPAKKVQDEEGSDDEPATPTPKKKRVTKKKVKDEEVSDEVGVEA</sequence>
<keyword evidence="3" id="KW-1185">Reference proteome</keyword>